<feature type="transmembrane region" description="Helical" evidence="1">
    <location>
        <begin position="105"/>
        <end position="122"/>
    </location>
</feature>
<keyword evidence="3" id="KW-1185">Reference proteome</keyword>
<proteinExistence type="predicted"/>
<keyword evidence="1" id="KW-1133">Transmembrane helix</keyword>
<comment type="caution">
    <text evidence="2">The sequence shown here is derived from an EMBL/GenBank/DDBJ whole genome shotgun (WGS) entry which is preliminary data.</text>
</comment>
<dbReference type="EMBL" id="JABANE010000010">
    <property type="protein sequence ID" value="NME67369.1"/>
    <property type="molecule type" value="Genomic_DNA"/>
</dbReference>
<feature type="transmembrane region" description="Helical" evidence="1">
    <location>
        <begin position="128"/>
        <end position="144"/>
    </location>
</feature>
<keyword evidence="1" id="KW-0812">Transmembrane</keyword>
<keyword evidence="1" id="KW-0472">Membrane</keyword>
<accession>A0A7X9RTI7</accession>
<sequence length="180" mass="21232">MVNWKVFNEKLQQLKASKDAAEMLVETFQNGGVEINTPLLLKTGGQYSFLTVIQLDADIFNYIPKMTDTEIQLNSSQIKRTLRRHWYEVEFTFFKLKTNQEFWDALSYFLLTLANSISILYAIDFHNLVQFIVSTVIASLSFYFRKKIKEYISPYLIRGGFKVYKFFQPVLKKYFKKLAL</sequence>
<name>A0A7X9RTI7_9BACT</name>
<dbReference type="AlphaFoldDB" id="A0A7X9RTI7"/>
<evidence type="ECO:0000256" key="1">
    <source>
        <dbReference type="SAM" id="Phobius"/>
    </source>
</evidence>
<gene>
    <name evidence="2" type="ORF">HHU12_05275</name>
</gene>
<evidence type="ECO:0000313" key="3">
    <source>
        <dbReference type="Proteomes" id="UP000576082"/>
    </source>
</evidence>
<evidence type="ECO:0000313" key="2">
    <source>
        <dbReference type="EMBL" id="NME67369.1"/>
    </source>
</evidence>
<organism evidence="2 3">
    <name type="scientific">Flammeovirga aprica JL-4</name>
    <dbReference type="NCBI Taxonomy" id="694437"/>
    <lineage>
        <taxon>Bacteria</taxon>
        <taxon>Pseudomonadati</taxon>
        <taxon>Bacteroidota</taxon>
        <taxon>Cytophagia</taxon>
        <taxon>Cytophagales</taxon>
        <taxon>Flammeovirgaceae</taxon>
        <taxon>Flammeovirga</taxon>
    </lineage>
</organism>
<dbReference type="RefSeq" id="WP_169655666.1">
    <property type="nucleotide sequence ID" value="NZ_JABANE010000010.1"/>
</dbReference>
<dbReference type="Proteomes" id="UP000576082">
    <property type="component" value="Unassembled WGS sequence"/>
</dbReference>
<protein>
    <submittedName>
        <fullName evidence="2">Uncharacterized protein</fullName>
    </submittedName>
</protein>
<reference evidence="2 3" key="1">
    <citation type="submission" date="2020-04" db="EMBL/GenBank/DDBJ databases">
        <title>Flammeovirga sp. SR4, a novel species isolated from seawater.</title>
        <authorList>
            <person name="Wang X."/>
        </authorList>
    </citation>
    <scope>NUCLEOTIDE SEQUENCE [LARGE SCALE GENOMIC DNA]</scope>
    <source>
        <strain evidence="2 3">ATCC 23126</strain>
    </source>
</reference>